<dbReference type="EMBL" id="ABDG02000018">
    <property type="protein sequence ID" value="EHK48786.1"/>
    <property type="molecule type" value="Genomic_DNA"/>
</dbReference>
<dbReference type="Proteomes" id="UP000005426">
    <property type="component" value="Unassembled WGS sequence"/>
</dbReference>
<name>G9NLM4_HYPAI</name>
<proteinExistence type="predicted"/>
<organism evidence="1 2">
    <name type="scientific">Hypocrea atroviridis (strain ATCC 20476 / IMI 206040)</name>
    <name type="common">Trichoderma atroviride</name>
    <dbReference type="NCBI Taxonomy" id="452589"/>
    <lineage>
        <taxon>Eukaryota</taxon>
        <taxon>Fungi</taxon>
        <taxon>Dikarya</taxon>
        <taxon>Ascomycota</taxon>
        <taxon>Pezizomycotina</taxon>
        <taxon>Sordariomycetes</taxon>
        <taxon>Hypocreomycetidae</taxon>
        <taxon>Hypocreales</taxon>
        <taxon>Hypocreaceae</taxon>
        <taxon>Trichoderma</taxon>
    </lineage>
</organism>
<gene>
    <name evidence="1" type="ORF">TRIATDRAFT_255449</name>
</gene>
<reference evidence="1 2" key="1">
    <citation type="journal article" date="2011" name="Genome Biol.">
        <title>Comparative genome sequence analysis underscores mycoparasitism as the ancestral life style of Trichoderma.</title>
        <authorList>
            <person name="Kubicek C.P."/>
            <person name="Herrera-Estrella A."/>
            <person name="Seidl-Seiboth V."/>
            <person name="Martinez D.A."/>
            <person name="Druzhinina I.S."/>
            <person name="Thon M."/>
            <person name="Zeilinger S."/>
            <person name="Casas-Flores S."/>
            <person name="Horwitz B.A."/>
            <person name="Mukherjee P.K."/>
            <person name="Mukherjee M."/>
            <person name="Kredics L."/>
            <person name="Alcaraz L.D."/>
            <person name="Aerts A."/>
            <person name="Antal Z."/>
            <person name="Atanasova L."/>
            <person name="Cervantes-Badillo M.G."/>
            <person name="Challacombe J."/>
            <person name="Chertkov O."/>
            <person name="McCluskey K."/>
            <person name="Coulpier F."/>
            <person name="Deshpande N."/>
            <person name="von Doehren H."/>
            <person name="Ebbole D.J."/>
            <person name="Esquivel-Naranjo E.U."/>
            <person name="Fekete E."/>
            <person name="Flipphi M."/>
            <person name="Glaser F."/>
            <person name="Gomez-Rodriguez E.Y."/>
            <person name="Gruber S."/>
            <person name="Han C."/>
            <person name="Henrissat B."/>
            <person name="Hermosa R."/>
            <person name="Hernandez-Onate M."/>
            <person name="Karaffa L."/>
            <person name="Kosti I."/>
            <person name="Le Crom S."/>
            <person name="Lindquist E."/>
            <person name="Lucas S."/>
            <person name="Luebeck M."/>
            <person name="Luebeck P.S."/>
            <person name="Margeot A."/>
            <person name="Metz B."/>
            <person name="Misra M."/>
            <person name="Nevalainen H."/>
            <person name="Omann M."/>
            <person name="Packer N."/>
            <person name="Perrone G."/>
            <person name="Uresti-Rivera E.E."/>
            <person name="Salamov A."/>
            <person name="Schmoll M."/>
            <person name="Seiboth B."/>
            <person name="Shapiro H."/>
            <person name="Sukno S."/>
            <person name="Tamayo-Ramos J.A."/>
            <person name="Tisch D."/>
            <person name="Wiest A."/>
            <person name="Wilkinson H.H."/>
            <person name="Zhang M."/>
            <person name="Coutinho P.M."/>
            <person name="Kenerley C.M."/>
            <person name="Monte E."/>
            <person name="Baker S.E."/>
            <person name="Grigoriev I.V."/>
        </authorList>
    </citation>
    <scope>NUCLEOTIDE SEQUENCE [LARGE SCALE GENOMIC DNA]</scope>
    <source>
        <strain evidence="2">ATCC 20476 / IMI 206040</strain>
    </source>
</reference>
<evidence type="ECO:0000313" key="2">
    <source>
        <dbReference type="Proteomes" id="UP000005426"/>
    </source>
</evidence>
<sequence length="69" mass="8309">MTFQHYQHTSSKQLGETCDYQIYYNHPTQHFSSLQFHKFYDDKDSDTKHLNYTKSLRFTALNQLQSDVT</sequence>
<dbReference type="HOGENOM" id="CLU_2776249_0_0_1"/>
<dbReference type="AlphaFoldDB" id="G9NLM4"/>
<protein>
    <submittedName>
        <fullName evidence="1">Uncharacterized protein</fullName>
    </submittedName>
</protein>
<comment type="caution">
    <text evidence="1">The sequence shown here is derived from an EMBL/GenBank/DDBJ whole genome shotgun (WGS) entry which is preliminary data.</text>
</comment>
<keyword evidence="2" id="KW-1185">Reference proteome</keyword>
<evidence type="ECO:0000313" key="1">
    <source>
        <dbReference type="EMBL" id="EHK48786.1"/>
    </source>
</evidence>
<accession>G9NLM4</accession>